<keyword evidence="2 7" id="KW-0963">Cytoplasm</keyword>
<keyword evidence="4 7" id="KW-0378">Hydrolase</keyword>
<gene>
    <name evidence="7 8" type="primary">ppa</name>
    <name evidence="8" type="ORF">WPS_18820</name>
</gene>
<sequence length="186" mass="20954">MRTLGAMSLATRQNRLNLPLGEKAPDEINVIVEIPSGSRNKYEYDKSLDIFRLDRALHSPIFYPGDYGFVPRTLALDDDPLDVLILVSEPTFSGCLVVARPIGLLKMIDNGKPDDKVLAVPVGEPDYADVHNFTQIFTHQLRKIQHFFETYKLLEGKHTSTEGWDDAAAARRVIVESAQRFTDKPE</sequence>
<proteinExistence type="inferred from homology"/>
<comment type="function">
    <text evidence="7">Catalyzes the hydrolysis of inorganic pyrophosphate (PPi) forming two phosphate ions.</text>
</comment>
<dbReference type="EC" id="3.6.1.1" evidence="7"/>
<comment type="cofactor">
    <cofactor evidence="1 7">
        <name>Mg(2+)</name>
        <dbReference type="ChEBI" id="CHEBI:18420"/>
    </cofactor>
</comment>
<comment type="subunit">
    <text evidence="7">Homohexamer.</text>
</comment>
<reference evidence="8 9" key="1">
    <citation type="journal article" date="2022" name="ISME Commun">
        <title>Vulcanimicrobium alpinus gen. nov. sp. nov., the first cultivated representative of the candidate phylum 'Eremiobacterota', is a metabolically versatile aerobic anoxygenic phototroph.</title>
        <authorList>
            <person name="Yabe S."/>
            <person name="Muto K."/>
            <person name="Abe K."/>
            <person name="Yokota A."/>
            <person name="Staudigel H."/>
            <person name="Tebo B.M."/>
        </authorList>
    </citation>
    <scope>NUCLEOTIDE SEQUENCE [LARGE SCALE GENOMIC DNA]</scope>
    <source>
        <strain evidence="8 9">WC8-2</strain>
    </source>
</reference>
<evidence type="ECO:0000256" key="3">
    <source>
        <dbReference type="ARBA" id="ARBA00022723"/>
    </source>
</evidence>
<protein>
    <recommendedName>
        <fullName evidence="7">Inorganic pyrophosphatase</fullName>
        <ecNumber evidence="7">3.6.1.1</ecNumber>
    </recommendedName>
    <alternativeName>
        <fullName evidence="7">Pyrophosphate phospho-hydrolase</fullName>
        <shortName evidence="7">PPase</shortName>
    </alternativeName>
</protein>
<feature type="binding site" evidence="7">
    <location>
        <position position="41"/>
    </location>
    <ligand>
        <name>substrate</name>
    </ligand>
</feature>
<dbReference type="PANTHER" id="PTHR10286">
    <property type="entry name" value="INORGANIC PYROPHOSPHATASE"/>
    <property type="match status" value="1"/>
</dbReference>
<evidence type="ECO:0000313" key="9">
    <source>
        <dbReference type="Proteomes" id="UP001317532"/>
    </source>
</evidence>
<comment type="catalytic activity">
    <reaction evidence="6 7">
        <text>diphosphate + H2O = 2 phosphate + H(+)</text>
        <dbReference type="Rhea" id="RHEA:24576"/>
        <dbReference type="ChEBI" id="CHEBI:15377"/>
        <dbReference type="ChEBI" id="CHEBI:15378"/>
        <dbReference type="ChEBI" id="CHEBI:33019"/>
        <dbReference type="ChEBI" id="CHEBI:43474"/>
        <dbReference type="EC" id="3.6.1.1"/>
    </reaction>
</comment>
<dbReference type="HAMAP" id="MF_00209">
    <property type="entry name" value="Inorganic_PPase"/>
    <property type="match status" value="1"/>
</dbReference>
<dbReference type="GO" id="GO:0000287">
    <property type="term" value="F:magnesium ion binding"/>
    <property type="evidence" value="ECO:0007669"/>
    <property type="project" value="UniProtKB-UniRule"/>
</dbReference>
<dbReference type="InterPro" id="IPR036649">
    <property type="entry name" value="Pyrophosphatase_sf"/>
</dbReference>
<evidence type="ECO:0000256" key="2">
    <source>
        <dbReference type="ARBA" id="ARBA00022490"/>
    </source>
</evidence>
<keyword evidence="5 7" id="KW-0460">Magnesium</keyword>
<dbReference type="PROSITE" id="PS00387">
    <property type="entry name" value="PPASE"/>
    <property type="match status" value="1"/>
</dbReference>
<evidence type="ECO:0000313" key="8">
    <source>
        <dbReference type="EMBL" id="BDE06606.1"/>
    </source>
</evidence>
<dbReference type="GO" id="GO:0005737">
    <property type="term" value="C:cytoplasm"/>
    <property type="evidence" value="ECO:0007669"/>
    <property type="project" value="UniProtKB-SubCell"/>
</dbReference>
<dbReference type="KEGG" id="vab:WPS_18820"/>
<feature type="binding site" evidence="7">
    <location>
        <position position="151"/>
    </location>
    <ligand>
        <name>substrate</name>
    </ligand>
</feature>
<dbReference type="Proteomes" id="UP001317532">
    <property type="component" value="Chromosome"/>
</dbReference>
<evidence type="ECO:0000256" key="6">
    <source>
        <dbReference type="ARBA" id="ARBA00047820"/>
    </source>
</evidence>
<feature type="binding site" evidence="7">
    <location>
        <position position="82"/>
    </location>
    <ligand>
        <name>Mg(2+)</name>
        <dbReference type="ChEBI" id="CHEBI:18420"/>
        <label>2</label>
    </ligand>
</feature>
<dbReference type="InterPro" id="IPR008162">
    <property type="entry name" value="Pyrophosphatase"/>
</dbReference>
<dbReference type="GO" id="GO:0004427">
    <property type="term" value="F:inorganic diphosphate phosphatase activity"/>
    <property type="evidence" value="ECO:0007669"/>
    <property type="project" value="UniProtKB-UniRule"/>
</dbReference>
<feature type="binding site" evidence="7">
    <location>
        <position position="114"/>
    </location>
    <ligand>
        <name>Mg(2+)</name>
        <dbReference type="ChEBI" id="CHEBI:18420"/>
        <label>1</label>
    </ligand>
</feature>
<feature type="binding site" evidence="7">
    <location>
        <position position="77"/>
    </location>
    <ligand>
        <name>Mg(2+)</name>
        <dbReference type="ChEBI" id="CHEBI:18420"/>
        <label>1</label>
    </ligand>
</feature>
<dbReference type="SUPFAM" id="SSF50324">
    <property type="entry name" value="Inorganic pyrophosphatase"/>
    <property type="match status" value="1"/>
</dbReference>
<keyword evidence="3 7" id="KW-0479">Metal-binding</keyword>
<dbReference type="Gene3D" id="3.90.80.10">
    <property type="entry name" value="Inorganic pyrophosphatase"/>
    <property type="match status" value="1"/>
</dbReference>
<dbReference type="GO" id="GO:0006796">
    <property type="term" value="P:phosphate-containing compound metabolic process"/>
    <property type="evidence" value="ECO:0007669"/>
    <property type="project" value="InterPro"/>
</dbReference>
<dbReference type="FunFam" id="3.90.80.10:FF:000003">
    <property type="entry name" value="Inorganic pyrophosphatase"/>
    <property type="match status" value="1"/>
</dbReference>
<evidence type="ECO:0000256" key="4">
    <source>
        <dbReference type="ARBA" id="ARBA00022801"/>
    </source>
</evidence>
<feature type="binding site" evidence="7">
    <location>
        <position position="67"/>
    </location>
    <ligand>
        <name>substrate</name>
    </ligand>
</feature>
<dbReference type="Pfam" id="PF00719">
    <property type="entry name" value="Pyrophosphatase"/>
    <property type="match status" value="1"/>
</dbReference>
<feature type="binding site" evidence="7">
    <location>
        <position position="55"/>
    </location>
    <ligand>
        <name>substrate</name>
    </ligand>
</feature>
<comment type="similarity">
    <text evidence="7">Belongs to the PPase family.</text>
</comment>
<organism evidence="8 9">
    <name type="scientific">Vulcanimicrobium alpinum</name>
    <dbReference type="NCBI Taxonomy" id="3016050"/>
    <lineage>
        <taxon>Bacteria</taxon>
        <taxon>Bacillati</taxon>
        <taxon>Vulcanimicrobiota</taxon>
        <taxon>Vulcanimicrobiia</taxon>
        <taxon>Vulcanimicrobiales</taxon>
        <taxon>Vulcanimicrobiaceae</taxon>
        <taxon>Vulcanimicrobium</taxon>
    </lineage>
</organism>
<comment type="subcellular location">
    <subcellularLocation>
        <location evidence="7">Cytoplasm</location>
    </subcellularLocation>
</comment>
<feature type="binding site" evidence="7">
    <location>
        <position position="82"/>
    </location>
    <ligand>
        <name>Mg(2+)</name>
        <dbReference type="ChEBI" id="CHEBI:18420"/>
        <label>1</label>
    </ligand>
</feature>
<keyword evidence="9" id="KW-1185">Reference proteome</keyword>
<dbReference type="CDD" id="cd00412">
    <property type="entry name" value="pyrophosphatase"/>
    <property type="match status" value="1"/>
</dbReference>
<evidence type="ECO:0000256" key="5">
    <source>
        <dbReference type="ARBA" id="ARBA00022842"/>
    </source>
</evidence>
<accession>A0AAN1XXV2</accession>
<dbReference type="AlphaFoldDB" id="A0AAN1XXV2"/>
<evidence type="ECO:0000256" key="1">
    <source>
        <dbReference type="ARBA" id="ARBA00001946"/>
    </source>
</evidence>
<dbReference type="EMBL" id="AP025523">
    <property type="protein sequence ID" value="BDE06606.1"/>
    <property type="molecule type" value="Genomic_DNA"/>
</dbReference>
<evidence type="ECO:0000256" key="7">
    <source>
        <dbReference type="HAMAP-Rule" id="MF_00209"/>
    </source>
</evidence>
<name>A0AAN1XXV2_UNVUL</name>